<evidence type="ECO:0000313" key="3">
    <source>
        <dbReference type="Proteomes" id="UP000053477"/>
    </source>
</evidence>
<protein>
    <recommendedName>
        <fullName evidence="1">F-box domain-containing protein</fullName>
    </recommendedName>
</protein>
<evidence type="ECO:0000313" key="2">
    <source>
        <dbReference type="EMBL" id="KLO14652.1"/>
    </source>
</evidence>
<dbReference type="OrthoDB" id="3365698at2759"/>
<organism evidence="2 3">
    <name type="scientific">Schizopora paradoxa</name>
    <dbReference type="NCBI Taxonomy" id="27342"/>
    <lineage>
        <taxon>Eukaryota</taxon>
        <taxon>Fungi</taxon>
        <taxon>Dikarya</taxon>
        <taxon>Basidiomycota</taxon>
        <taxon>Agaricomycotina</taxon>
        <taxon>Agaricomycetes</taxon>
        <taxon>Hymenochaetales</taxon>
        <taxon>Schizoporaceae</taxon>
        <taxon>Schizopora</taxon>
    </lineage>
</organism>
<dbReference type="InParanoid" id="A0A0H2RSR8"/>
<keyword evidence="3" id="KW-1185">Reference proteome</keyword>
<name>A0A0H2RSR8_9AGAM</name>
<dbReference type="InterPro" id="IPR001810">
    <property type="entry name" value="F-box_dom"/>
</dbReference>
<gene>
    <name evidence="2" type="ORF">SCHPADRAFT_996411</name>
</gene>
<proteinExistence type="predicted"/>
<dbReference type="Pfam" id="PF12937">
    <property type="entry name" value="F-box-like"/>
    <property type="match status" value="1"/>
</dbReference>
<dbReference type="Proteomes" id="UP000053477">
    <property type="component" value="Unassembled WGS sequence"/>
</dbReference>
<accession>A0A0H2RSR8</accession>
<dbReference type="PROSITE" id="PS50181">
    <property type="entry name" value="FBOX"/>
    <property type="match status" value="1"/>
</dbReference>
<dbReference type="Gene3D" id="1.20.1280.50">
    <property type="match status" value="1"/>
</dbReference>
<reference evidence="2 3" key="1">
    <citation type="submission" date="2015-04" db="EMBL/GenBank/DDBJ databases">
        <title>Complete genome sequence of Schizopora paradoxa KUC8140, a cosmopolitan wood degrader in East Asia.</title>
        <authorList>
            <consortium name="DOE Joint Genome Institute"/>
            <person name="Min B."/>
            <person name="Park H."/>
            <person name="Jang Y."/>
            <person name="Kim J.-J."/>
            <person name="Kim K.H."/>
            <person name="Pangilinan J."/>
            <person name="Lipzen A."/>
            <person name="Riley R."/>
            <person name="Grigoriev I.V."/>
            <person name="Spatafora J.W."/>
            <person name="Choi I.-G."/>
        </authorList>
    </citation>
    <scope>NUCLEOTIDE SEQUENCE [LARGE SCALE GENOMIC DNA]</scope>
    <source>
        <strain evidence="2 3">KUC8140</strain>
    </source>
</reference>
<feature type="domain" description="F-box" evidence="1">
    <location>
        <begin position="125"/>
        <end position="180"/>
    </location>
</feature>
<dbReference type="AlphaFoldDB" id="A0A0H2RSR8"/>
<sequence>MENPTDELNALKIISDALEVLAQIKDSKTIQDTEELVRNGGRTGADDTQQPNAASLTFNTPDNMSCEMAKTLCDERLTALTKSKDCTDAYREKMNKLITEMRKSLDSLERLKRSTTTRMSQLKLSYGLASLPDEVLAAIFEATQAKSSEDEYSLVAFRLSAVCRRFRTVTLSTPRMWSLLTSETRHPEAIKLCLQRSEDTGLRLRFGNSVLRTWKEQTTSYKSAVSAATDACQRWERIEFINPTSSKTDISAFASCADALSESLPKDMPNLRSMLVTNPRDRSRFDMVCEKLGLSAPNLRSLQLHLYLPLPLKLPNTVRKLHISVHNAKLQHSCFTSMIQSVPLLEDLVLDVRDVDVYSVEPKSKLITNPSVRSLSVSVSPSEDVQALFEKLAFPNVEHISLSVIERPNLRRISLEEFWWRTNEYGDYELSDEEEEEGEFEPDTFEITTGFFESLFYEKNLPNLKRLSFVTRLPSRSYESFPEEDFITQLAGSYPNLEHLELESAAGFDKLTLPPLRSLCVVGTSDVEWTVTYAESLKAIGCWDAFERLIFRNCGLEKEDRDNLKVAFGNKLVVNQRRRGYV</sequence>
<dbReference type="SUPFAM" id="SSF52047">
    <property type="entry name" value="RNI-like"/>
    <property type="match status" value="1"/>
</dbReference>
<dbReference type="EMBL" id="KQ085940">
    <property type="protein sequence ID" value="KLO14652.1"/>
    <property type="molecule type" value="Genomic_DNA"/>
</dbReference>
<evidence type="ECO:0000259" key="1">
    <source>
        <dbReference type="PROSITE" id="PS50181"/>
    </source>
</evidence>